<feature type="compositionally biased region" description="Acidic residues" evidence="4">
    <location>
        <begin position="83"/>
        <end position="93"/>
    </location>
</feature>
<feature type="compositionally biased region" description="Low complexity" evidence="4">
    <location>
        <begin position="248"/>
        <end position="260"/>
    </location>
</feature>
<proteinExistence type="inferred from homology"/>
<dbReference type="Pfam" id="PF08424">
    <property type="entry name" value="NRDE-2"/>
    <property type="match status" value="1"/>
</dbReference>
<feature type="region of interest" description="Disordered" evidence="4">
    <location>
        <begin position="1706"/>
        <end position="1733"/>
    </location>
</feature>
<feature type="region of interest" description="Disordered" evidence="4">
    <location>
        <begin position="389"/>
        <end position="414"/>
    </location>
</feature>
<feature type="compositionally biased region" description="Basic and acidic residues" evidence="4">
    <location>
        <begin position="210"/>
        <end position="227"/>
    </location>
</feature>
<feature type="compositionally biased region" description="Low complexity" evidence="4">
    <location>
        <begin position="111"/>
        <end position="134"/>
    </location>
</feature>
<feature type="compositionally biased region" description="Low complexity" evidence="4">
    <location>
        <begin position="1721"/>
        <end position="1733"/>
    </location>
</feature>
<feature type="compositionally biased region" description="Gly residues" evidence="4">
    <location>
        <begin position="1709"/>
        <end position="1720"/>
    </location>
</feature>
<evidence type="ECO:0000313" key="5">
    <source>
        <dbReference type="EMBL" id="KAG2443281.1"/>
    </source>
</evidence>
<dbReference type="PANTHER" id="PTHR13471">
    <property type="entry name" value="TETRATRICOPEPTIDE-LIKE HELICAL"/>
    <property type="match status" value="1"/>
</dbReference>
<feature type="compositionally biased region" description="Acidic residues" evidence="4">
    <location>
        <begin position="881"/>
        <end position="899"/>
    </location>
</feature>
<dbReference type="Proteomes" id="UP000613740">
    <property type="component" value="Unassembled WGS sequence"/>
</dbReference>
<reference evidence="5" key="1">
    <citation type="journal article" date="2020" name="bioRxiv">
        <title>Comparative genomics of Chlamydomonas.</title>
        <authorList>
            <person name="Craig R.J."/>
            <person name="Hasan A.R."/>
            <person name="Ness R.W."/>
            <person name="Keightley P.D."/>
        </authorList>
    </citation>
    <scope>NUCLEOTIDE SEQUENCE</scope>
    <source>
        <strain evidence="5">CCAP 11/173</strain>
    </source>
</reference>
<dbReference type="GO" id="GO:0031048">
    <property type="term" value="P:regulatory ncRNA-mediated heterochromatin formation"/>
    <property type="evidence" value="ECO:0007669"/>
    <property type="project" value="TreeGrafter"/>
</dbReference>
<dbReference type="OrthoDB" id="297219at2759"/>
<keyword evidence="6" id="KW-1185">Reference proteome</keyword>
<dbReference type="GO" id="GO:1902369">
    <property type="term" value="P:negative regulation of RNA catabolic process"/>
    <property type="evidence" value="ECO:0007669"/>
    <property type="project" value="TreeGrafter"/>
</dbReference>
<comment type="subcellular location">
    <subcellularLocation>
        <location evidence="1">Nucleus</location>
    </subcellularLocation>
</comment>
<evidence type="ECO:0000256" key="3">
    <source>
        <dbReference type="ARBA" id="ARBA00023242"/>
    </source>
</evidence>
<dbReference type="InterPro" id="IPR013633">
    <property type="entry name" value="NRDE-2"/>
</dbReference>
<evidence type="ECO:0000256" key="4">
    <source>
        <dbReference type="SAM" id="MobiDB-lite"/>
    </source>
</evidence>
<keyword evidence="3" id="KW-0539">Nucleus</keyword>
<comment type="similarity">
    <text evidence="2">Belongs to the NRDE2 family.</text>
</comment>
<feature type="compositionally biased region" description="Gly residues" evidence="4">
    <location>
        <begin position="813"/>
        <end position="825"/>
    </location>
</feature>
<feature type="region of interest" description="Disordered" evidence="4">
    <location>
        <begin position="317"/>
        <end position="336"/>
    </location>
</feature>
<feature type="compositionally biased region" description="Gly residues" evidence="4">
    <location>
        <begin position="94"/>
        <end position="110"/>
    </location>
</feature>
<organism evidence="5 6">
    <name type="scientific">Chlamydomonas schloesseri</name>
    <dbReference type="NCBI Taxonomy" id="2026947"/>
    <lineage>
        <taxon>Eukaryota</taxon>
        <taxon>Viridiplantae</taxon>
        <taxon>Chlorophyta</taxon>
        <taxon>core chlorophytes</taxon>
        <taxon>Chlorophyceae</taxon>
        <taxon>CS clade</taxon>
        <taxon>Chlamydomonadales</taxon>
        <taxon>Chlamydomonadaceae</taxon>
        <taxon>Chlamydomonas</taxon>
    </lineage>
</organism>
<dbReference type="PANTHER" id="PTHR13471:SF0">
    <property type="entry name" value="NUCLEAR EXOSOME REGULATOR NRDE2"/>
    <property type="match status" value="1"/>
</dbReference>
<comment type="caution">
    <text evidence="5">The sequence shown here is derived from an EMBL/GenBank/DDBJ whole genome shotgun (WGS) entry which is preliminary data.</text>
</comment>
<feature type="compositionally biased region" description="Low complexity" evidence="4">
    <location>
        <begin position="865"/>
        <end position="880"/>
    </location>
</feature>
<name>A0A835TFR3_9CHLO</name>
<dbReference type="EMBL" id="JAEHOD010000031">
    <property type="protein sequence ID" value="KAG2443281.1"/>
    <property type="molecule type" value="Genomic_DNA"/>
</dbReference>
<feature type="region of interest" description="Disordered" evidence="4">
    <location>
        <begin position="942"/>
        <end position="980"/>
    </location>
</feature>
<sequence>MSLFPIIGGAGGGGSQQPWRPAEATQPGAAGAHDEGPAAWLSNNASFQPAAAPADVLQPQAPYGNYATQAEFLRAAERYLESSSEDEGDDEEGPGPGGRRAAGGASGHGPAGASTAATATVAAAAAGRVADAAACLPKGADDRDRRRGGGRGGISDSEDGDRDRSRRRSKKRKHKRSSRSRSRSRDRKSRRKRRRGSSGGSCSGSSDSEEERRQRREKERTKERDKILRLERAAAAAGIAPREAAALTAGTASKGGSTAAPLLRGGGGGPQPGDTYLDTRGDLQNLVYECLYGTAVASYHRVDPMGLARGSRARRRLPGQVPYGGPAHGPGAQPPRFRSSMYDTEDEEFAEDEKARAAALAARYFGSRAVAVERSRRLPRLHLAEAPVLPGTSATEGRRRGAASAATGRTGQPRGWLLSKLDLGAAAGGGGGGGGGAEGYLQQGRMAMPLPAFLPLRDSAAEAAAAAAAQEAGSGQRRLPAELAAALAAAAAGGETSEEWVLRRTREYNTAVREAPNDVALWLRFAAFQDVAARLLTRRAGEVAGAAAEKKVAILQRALDAHPGHPALLRALMAASEPLLEPEALLDRWERLLRRVPGVPQLWRDYLARRRAAFASARLPGLQSAFGNALHALASERAALARQAAAAAAAAEPATSEAALEERAVLRRRCGQLDGACAALLLELVGLELGAGADEAAVARLQAAVEFHVFAPATLDRPGGTTVGAFGGSAAGGGGGGRLSTGVLLRLFDNFWQGGAPRVGEEGAAGWVRWYRRETEALWVARPGDALPAAVREKQAAAGAPDDDDLEERGRDGTMGAGAGAGGSSWSGWMEMPPLPPHLRPQAAVAAGAAGPAGAGAKAGGGSEGASAAQATGEATGETAAGEDEEEEEQEPEEEEADLGLTEEELLAQLGLKLDAQLEEMSKQGVPPAILSRWLRTEAERSARDWAPLRPPDHPRNGSSPDHRDSRDPNPDPDPDPHRVVLLDDIRDGIFPLEDPDLRRDLVLAGLTLLGAPLGPSSSALGSGFGFAAGPSGSAGSGFGSGSGPLGGASSVGCCSLSFLRLLPPEAAVAACRLVIPMPLPAPAGTAAPGLAAAGLNASHQQQRLPWYLVDESHRVFVSRLLRLLIDEASFAAAATASVGGAATAVGASGAAALAPALPQLCLAYLIVEASEPAAAASGLLPLLQPLGPNLDRARAAARGFLSSPGRRNSLAMLMALAALEEAAGGGGGAKAARRIRDAALAAAGPPAAPPGAPAAAAAAALPECELALVPLLVHQYAEAERAAASAAAARAVQLGAADPQGKAAAAAAAAALEHALRAHHVLRWFLSSRGPTGNPHAAAAAPYLPYAPYKAGGAAVTREDLAAARRGFEARIPGLLAMGGALDAASASTLYLGGLFEALTGRLFPGAASAGSPPGPGGGLAAALTIHKHATAAVPLAARRGSGVHEALAVAFGGLVVSELEAAAGWSGGGGGGGGGGPGGAAAVQPARARMLLLQAMELYPTNPELPALLLRLAALARSRCRLRTDLATAADCLRRSAAGTLDALATTTEAAERLASDGGGGGEADVEFLAGPDGGAATSAAAVVWWAQLAAESYSATSSTAGASGDGSSTNSGATGSAALHATAAATAADARLLRLLERAAGARHLAHVAPVWVAYLGHEAGAGRGAAAKRVFLRGVREVPLSKALWLQGLGLLGTAEGAAATGSPAGAGGAGAGRQDGGQQQQQQQQQQGKVQVQVQPLLGSREVGELLGVAGDKGLRLRTDVYEVMLEHLAEQQ</sequence>
<protein>
    <submittedName>
        <fullName evidence="5">Uncharacterized protein</fullName>
    </submittedName>
</protein>
<gene>
    <name evidence="5" type="ORF">HYH02_009351</name>
</gene>
<dbReference type="GO" id="GO:0071013">
    <property type="term" value="C:catalytic step 2 spliceosome"/>
    <property type="evidence" value="ECO:0007669"/>
    <property type="project" value="TreeGrafter"/>
</dbReference>
<feature type="compositionally biased region" description="Basic residues" evidence="4">
    <location>
        <begin position="165"/>
        <end position="196"/>
    </location>
</feature>
<feature type="region of interest" description="Disordered" evidence="4">
    <location>
        <begin position="76"/>
        <end position="227"/>
    </location>
</feature>
<feature type="region of interest" description="Disordered" evidence="4">
    <location>
        <begin position="1"/>
        <end position="46"/>
    </location>
</feature>
<feature type="region of interest" description="Disordered" evidence="4">
    <location>
        <begin position="248"/>
        <end position="273"/>
    </location>
</feature>
<feature type="compositionally biased region" description="Low complexity" evidence="4">
    <location>
        <begin position="402"/>
        <end position="411"/>
    </location>
</feature>
<evidence type="ECO:0000256" key="1">
    <source>
        <dbReference type="ARBA" id="ARBA00004123"/>
    </source>
</evidence>
<feature type="compositionally biased region" description="Basic and acidic residues" evidence="4">
    <location>
        <begin position="951"/>
        <end position="980"/>
    </location>
</feature>
<feature type="region of interest" description="Disordered" evidence="4">
    <location>
        <begin position="791"/>
        <end position="899"/>
    </location>
</feature>
<evidence type="ECO:0000256" key="2">
    <source>
        <dbReference type="ARBA" id="ARBA00009265"/>
    </source>
</evidence>
<feature type="compositionally biased region" description="Low complexity" evidence="4">
    <location>
        <begin position="323"/>
        <end position="335"/>
    </location>
</feature>
<feature type="compositionally biased region" description="Gly residues" evidence="4">
    <location>
        <begin position="851"/>
        <end position="864"/>
    </location>
</feature>
<accession>A0A835TFR3</accession>
<evidence type="ECO:0000313" key="6">
    <source>
        <dbReference type="Proteomes" id="UP000613740"/>
    </source>
</evidence>